<dbReference type="InterPro" id="IPR013024">
    <property type="entry name" value="GGCT-like"/>
</dbReference>
<evidence type="ECO:0000313" key="5">
    <source>
        <dbReference type="EMBL" id="TRZ38324.1"/>
    </source>
</evidence>
<dbReference type="InterPro" id="IPR036568">
    <property type="entry name" value="GGCT-like_sf"/>
</dbReference>
<sequence length="139" mass="16277">MGLLNVLVFVYGTLRKQQINHYMMKNYRCIAEDVWVYGKLYDAGAGYPFLALNRGREKVRGEIFAVPQSELYMLDEFEDYTPNDLNSLYVRVEVEVYDNNNNTTKAFTYVCNKEEMLLHEIEGHDWARFLGNLGTNEKI</sequence>
<dbReference type="GO" id="GO:0016740">
    <property type="term" value="F:transferase activity"/>
    <property type="evidence" value="ECO:0007669"/>
    <property type="project" value="UniProtKB-KW"/>
</dbReference>
<comment type="similarity">
    <text evidence="1 3">Belongs to the gamma-glutamylcyclotransferase family.</text>
</comment>
<dbReference type="Proteomes" id="UP000319837">
    <property type="component" value="Unassembled WGS sequence"/>
</dbReference>
<dbReference type="AlphaFoldDB" id="A0A553SMU8"/>
<dbReference type="SUPFAM" id="SSF110857">
    <property type="entry name" value="Gamma-glutamyl cyclotransferase-like"/>
    <property type="match status" value="1"/>
</dbReference>
<evidence type="ECO:0000256" key="1">
    <source>
        <dbReference type="ARBA" id="ARBA00008861"/>
    </source>
</evidence>
<keyword evidence="5" id="KW-0808">Transferase</keyword>
<evidence type="ECO:0000256" key="2">
    <source>
        <dbReference type="PIRSR" id="PIRSR639126-1"/>
    </source>
</evidence>
<proteinExistence type="inferred from homology"/>
<dbReference type="Gene3D" id="3.10.490.10">
    <property type="entry name" value="Gamma-glutamyl cyclotransferase-like"/>
    <property type="match status" value="1"/>
</dbReference>
<dbReference type="Pfam" id="PF06094">
    <property type="entry name" value="GGACT"/>
    <property type="match status" value="1"/>
</dbReference>
<feature type="active site" description="Proton acceptor" evidence="2">
    <location>
        <position position="78"/>
    </location>
</feature>
<dbReference type="GO" id="GO:0061929">
    <property type="term" value="F:gamma-glutamylaminecyclotransferase activity"/>
    <property type="evidence" value="ECO:0007669"/>
    <property type="project" value="InterPro"/>
</dbReference>
<accession>A0A553SMU8</accession>
<dbReference type="InterPro" id="IPR009288">
    <property type="entry name" value="AIG2-like_dom"/>
</dbReference>
<gene>
    <name evidence="5" type="ORF">CEQ21_23265</name>
</gene>
<protein>
    <recommendedName>
        <fullName evidence="3">Gamma-glutamylcyclotransferase family protein</fullName>
    </recommendedName>
</protein>
<evidence type="ECO:0000256" key="3">
    <source>
        <dbReference type="RuleBase" id="RU367036"/>
    </source>
</evidence>
<name>A0A553SMU8_NIACI</name>
<dbReference type="GO" id="GO:0005829">
    <property type="term" value="C:cytosol"/>
    <property type="evidence" value="ECO:0007669"/>
    <property type="project" value="TreeGrafter"/>
</dbReference>
<organism evidence="5 6">
    <name type="scientific">Niallia circulans</name>
    <name type="common">Bacillus circulans</name>
    <dbReference type="NCBI Taxonomy" id="1397"/>
    <lineage>
        <taxon>Bacteria</taxon>
        <taxon>Bacillati</taxon>
        <taxon>Bacillota</taxon>
        <taxon>Bacilli</taxon>
        <taxon>Bacillales</taxon>
        <taxon>Bacillaceae</taxon>
        <taxon>Niallia</taxon>
    </lineage>
</organism>
<dbReference type="CDD" id="cd06661">
    <property type="entry name" value="GGCT_like"/>
    <property type="match status" value="1"/>
</dbReference>
<dbReference type="PANTHER" id="PTHR12510:SF4">
    <property type="entry name" value="GAMMA-GLUTAMYLAMINECYCLOTRANSFERASE"/>
    <property type="match status" value="1"/>
</dbReference>
<feature type="domain" description="Gamma-glutamylcyclotransferase AIG2-like" evidence="4">
    <location>
        <begin position="8"/>
        <end position="127"/>
    </location>
</feature>
<dbReference type="PANTHER" id="PTHR12510">
    <property type="entry name" value="TROPONIN C-AKIN-1 PROTEIN"/>
    <property type="match status" value="1"/>
</dbReference>
<comment type="caution">
    <text evidence="5">The sequence shown here is derived from an EMBL/GenBank/DDBJ whole genome shotgun (WGS) entry which is preliminary data.</text>
</comment>
<dbReference type="InterPro" id="IPR039126">
    <property type="entry name" value="GGACT"/>
</dbReference>
<reference evidence="6" key="1">
    <citation type="submission" date="2018-10" db="EMBL/GenBank/DDBJ databases">
        <title>FDA dAtabase for Regulatory Grade micrObial Sequences (FDA-ARGOS): Supporting development and validation of Infectious Disease Dx tests.</title>
        <authorList>
            <person name="Minogue T."/>
            <person name="Wolcott M."/>
            <person name="Wasieloski L."/>
            <person name="Aguilar W."/>
            <person name="Moore D."/>
            <person name="Tallon L."/>
            <person name="Sadzewicz L."/>
            <person name="Sengamalay N."/>
            <person name="Ott S."/>
            <person name="Godinez A."/>
            <person name="Nagaraj S."/>
            <person name="Vavikolanu K."/>
            <person name="Vyas G."/>
            <person name="Nadendla S."/>
            <person name="George J."/>
            <person name="Sichtig H."/>
        </authorList>
    </citation>
    <scope>NUCLEOTIDE SEQUENCE [LARGE SCALE GENOMIC DNA]</scope>
    <source>
        <strain evidence="6">FDAARGOS_343</strain>
    </source>
</reference>
<dbReference type="EMBL" id="RIBP01000004">
    <property type="protein sequence ID" value="TRZ38324.1"/>
    <property type="molecule type" value="Genomic_DNA"/>
</dbReference>
<evidence type="ECO:0000259" key="4">
    <source>
        <dbReference type="Pfam" id="PF06094"/>
    </source>
</evidence>
<evidence type="ECO:0000313" key="6">
    <source>
        <dbReference type="Proteomes" id="UP000319837"/>
    </source>
</evidence>